<feature type="transmembrane region" description="Helical" evidence="1">
    <location>
        <begin position="81"/>
        <end position="107"/>
    </location>
</feature>
<gene>
    <name evidence="2" type="ORF">ANN_21186</name>
</gene>
<keyword evidence="1" id="KW-0472">Membrane</keyword>
<keyword evidence="1" id="KW-1133">Transmembrane helix</keyword>
<reference evidence="2 3" key="1">
    <citation type="journal article" date="2022" name="Allergy">
        <title>Genome assembly and annotation of Periplaneta americana reveal a comprehensive cockroach allergen profile.</title>
        <authorList>
            <person name="Wang L."/>
            <person name="Xiong Q."/>
            <person name="Saelim N."/>
            <person name="Wang L."/>
            <person name="Nong W."/>
            <person name="Wan A.T."/>
            <person name="Shi M."/>
            <person name="Liu X."/>
            <person name="Cao Q."/>
            <person name="Hui J.H.L."/>
            <person name="Sookrung N."/>
            <person name="Leung T.F."/>
            <person name="Tungtrongchitr A."/>
            <person name="Tsui S.K.W."/>
        </authorList>
    </citation>
    <scope>NUCLEOTIDE SEQUENCE [LARGE SCALE GENOMIC DNA]</scope>
    <source>
        <strain evidence="2">PWHHKU_190912</strain>
    </source>
</reference>
<accession>A0ABQ8SF25</accession>
<protein>
    <submittedName>
        <fullName evidence="2">Uncharacterized protein</fullName>
    </submittedName>
</protein>
<dbReference type="Proteomes" id="UP001148838">
    <property type="component" value="Unassembled WGS sequence"/>
</dbReference>
<comment type="caution">
    <text evidence="2">The sequence shown here is derived from an EMBL/GenBank/DDBJ whole genome shotgun (WGS) entry which is preliminary data.</text>
</comment>
<sequence length="111" mass="13451">MIVNPVMMTPTLMKRTVKWKYFMAMQIQNRKVRRVVMMNNLRFRTKFLEFPVSNLKMVRTGFHFIFVHFVTHDTLVFRFTHYFIIIIITIITIITIIIIIIIIMFNFSFGI</sequence>
<evidence type="ECO:0000313" key="2">
    <source>
        <dbReference type="EMBL" id="KAJ4432563.1"/>
    </source>
</evidence>
<organism evidence="2 3">
    <name type="scientific">Periplaneta americana</name>
    <name type="common">American cockroach</name>
    <name type="synonym">Blatta americana</name>
    <dbReference type="NCBI Taxonomy" id="6978"/>
    <lineage>
        <taxon>Eukaryota</taxon>
        <taxon>Metazoa</taxon>
        <taxon>Ecdysozoa</taxon>
        <taxon>Arthropoda</taxon>
        <taxon>Hexapoda</taxon>
        <taxon>Insecta</taxon>
        <taxon>Pterygota</taxon>
        <taxon>Neoptera</taxon>
        <taxon>Polyneoptera</taxon>
        <taxon>Dictyoptera</taxon>
        <taxon>Blattodea</taxon>
        <taxon>Blattoidea</taxon>
        <taxon>Blattidae</taxon>
        <taxon>Blattinae</taxon>
        <taxon>Periplaneta</taxon>
    </lineage>
</organism>
<dbReference type="EMBL" id="JAJSOF020000029">
    <property type="protein sequence ID" value="KAJ4432563.1"/>
    <property type="molecule type" value="Genomic_DNA"/>
</dbReference>
<keyword evidence="3" id="KW-1185">Reference proteome</keyword>
<name>A0ABQ8SF25_PERAM</name>
<evidence type="ECO:0000313" key="3">
    <source>
        <dbReference type="Proteomes" id="UP001148838"/>
    </source>
</evidence>
<proteinExistence type="predicted"/>
<keyword evidence="1" id="KW-0812">Transmembrane</keyword>
<evidence type="ECO:0000256" key="1">
    <source>
        <dbReference type="SAM" id="Phobius"/>
    </source>
</evidence>